<dbReference type="SUPFAM" id="SSF100966">
    <property type="entry name" value="Translation initiation factor 2 beta, aIF2beta, N-terminal domain"/>
    <property type="match status" value="1"/>
</dbReference>
<dbReference type="InterPro" id="IPR016189">
    <property type="entry name" value="Transl_init_fac_IF2/IF5_N"/>
</dbReference>
<evidence type="ECO:0000256" key="1">
    <source>
        <dbReference type="SAM" id="MobiDB-lite"/>
    </source>
</evidence>
<reference evidence="2" key="1">
    <citation type="journal article" date="2014" name="Front. Microbiol.">
        <title>High frequency of phylogenetically diverse reductive dehalogenase-homologous genes in deep subseafloor sedimentary metagenomes.</title>
        <authorList>
            <person name="Kawai M."/>
            <person name="Futagami T."/>
            <person name="Toyoda A."/>
            <person name="Takaki Y."/>
            <person name="Nishi S."/>
            <person name="Hori S."/>
            <person name="Arai W."/>
            <person name="Tsubouchi T."/>
            <person name="Morono Y."/>
            <person name="Uchiyama I."/>
            <person name="Ito T."/>
            <person name="Fujiyama A."/>
            <person name="Inagaki F."/>
            <person name="Takami H."/>
        </authorList>
    </citation>
    <scope>NUCLEOTIDE SEQUENCE</scope>
    <source>
        <strain evidence="2">Expedition CK06-06</strain>
    </source>
</reference>
<accession>X0TMK4</accession>
<organism evidence="2">
    <name type="scientific">marine sediment metagenome</name>
    <dbReference type="NCBI Taxonomy" id="412755"/>
    <lineage>
        <taxon>unclassified sequences</taxon>
        <taxon>metagenomes</taxon>
        <taxon>ecological metagenomes</taxon>
    </lineage>
</organism>
<comment type="caution">
    <text evidence="2">The sequence shown here is derived from an EMBL/GenBank/DDBJ whole genome shotgun (WGS) entry which is preliminary data.</text>
</comment>
<dbReference type="GO" id="GO:0003743">
    <property type="term" value="F:translation initiation factor activity"/>
    <property type="evidence" value="ECO:0007669"/>
    <property type="project" value="InterPro"/>
</dbReference>
<feature type="non-terminal residue" evidence="2">
    <location>
        <position position="57"/>
    </location>
</feature>
<name>X0TMK4_9ZZZZ</name>
<sequence>MFQDLEIFIKHFRLIPCIMNYRQLLEKAKKEMPKSVHEKERFEMPPIKGHIQGTKTI</sequence>
<gene>
    <name evidence="2" type="ORF">S01H1_20615</name>
</gene>
<feature type="region of interest" description="Disordered" evidence="1">
    <location>
        <begin position="35"/>
        <end position="57"/>
    </location>
</feature>
<proteinExistence type="predicted"/>
<evidence type="ECO:0000313" key="2">
    <source>
        <dbReference type="EMBL" id="GAF88481.1"/>
    </source>
</evidence>
<protein>
    <submittedName>
        <fullName evidence="2">Uncharacterized protein</fullName>
    </submittedName>
</protein>
<dbReference type="EMBL" id="BARS01011307">
    <property type="protein sequence ID" value="GAF88481.1"/>
    <property type="molecule type" value="Genomic_DNA"/>
</dbReference>
<dbReference type="AlphaFoldDB" id="X0TMK4"/>